<name>A0A5C6EGF6_9BACT</name>
<comment type="subcellular location">
    <subcellularLocation>
        <location evidence="1">Periplasm</location>
    </subcellularLocation>
</comment>
<dbReference type="AlphaFoldDB" id="A0A5C6EGF6"/>
<dbReference type="RefSeq" id="WP_146536489.1">
    <property type="nucleotide sequence ID" value="NZ_SJPX01000005.1"/>
</dbReference>
<dbReference type="PANTHER" id="PTHR36307:SF1">
    <property type="entry name" value="FLAGELLA BASAL BODY P-RING FORMATION PROTEIN FLGA"/>
    <property type="match status" value="1"/>
</dbReference>
<keyword evidence="2 4" id="KW-0732">Signal</keyword>
<evidence type="ECO:0000313" key="7">
    <source>
        <dbReference type="Proteomes" id="UP000317977"/>
    </source>
</evidence>
<keyword evidence="6" id="KW-0969">Cilium</keyword>
<reference evidence="6 7" key="1">
    <citation type="submission" date="2019-02" db="EMBL/GenBank/DDBJ databases">
        <title>Deep-cultivation of Planctomycetes and their phenomic and genomic characterization uncovers novel biology.</title>
        <authorList>
            <person name="Wiegand S."/>
            <person name="Jogler M."/>
            <person name="Boedeker C."/>
            <person name="Pinto D."/>
            <person name="Vollmers J."/>
            <person name="Rivas-Marin E."/>
            <person name="Kohn T."/>
            <person name="Peeters S.H."/>
            <person name="Heuer A."/>
            <person name="Rast P."/>
            <person name="Oberbeckmann S."/>
            <person name="Bunk B."/>
            <person name="Jeske O."/>
            <person name="Meyerdierks A."/>
            <person name="Storesund J.E."/>
            <person name="Kallscheuer N."/>
            <person name="Luecker S."/>
            <person name="Lage O.M."/>
            <person name="Pohl T."/>
            <person name="Merkel B.J."/>
            <person name="Hornburger P."/>
            <person name="Mueller R.-W."/>
            <person name="Bruemmer F."/>
            <person name="Labrenz M."/>
            <person name="Spormann A.M."/>
            <person name="Op Den Camp H."/>
            <person name="Overmann J."/>
            <person name="Amann R."/>
            <person name="Jetten M.S.M."/>
            <person name="Mascher T."/>
            <person name="Medema M.H."/>
            <person name="Devos D.P."/>
            <person name="Kaster A.-K."/>
            <person name="Ovreas L."/>
            <person name="Rohde M."/>
            <person name="Galperin M.Y."/>
            <person name="Jogler C."/>
        </authorList>
    </citation>
    <scope>NUCLEOTIDE SEQUENCE [LARGE SCALE GENOMIC DNA]</scope>
    <source>
        <strain evidence="6 7">Poly59</strain>
    </source>
</reference>
<evidence type="ECO:0000256" key="2">
    <source>
        <dbReference type="ARBA" id="ARBA00022729"/>
    </source>
</evidence>
<feature type="domain" description="SAF" evidence="5">
    <location>
        <begin position="258"/>
        <end position="320"/>
    </location>
</feature>
<dbReference type="InterPro" id="IPR013974">
    <property type="entry name" value="SAF"/>
</dbReference>
<dbReference type="GO" id="GO:0042597">
    <property type="term" value="C:periplasmic space"/>
    <property type="evidence" value="ECO:0007669"/>
    <property type="project" value="UniProtKB-SubCell"/>
</dbReference>
<keyword evidence="3" id="KW-0574">Periplasm</keyword>
<dbReference type="OrthoDB" id="236205at2"/>
<comment type="caution">
    <text evidence="6">The sequence shown here is derived from an EMBL/GenBank/DDBJ whole genome shotgun (WGS) entry which is preliminary data.</text>
</comment>
<keyword evidence="6" id="KW-0966">Cell projection</keyword>
<evidence type="ECO:0000256" key="4">
    <source>
        <dbReference type="SAM" id="SignalP"/>
    </source>
</evidence>
<evidence type="ECO:0000259" key="5">
    <source>
        <dbReference type="SMART" id="SM00858"/>
    </source>
</evidence>
<dbReference type="Gene3D" id="3.90.1210.10">
    <property type="entry name" value="Antifreeze-like/N-acetylneuraminic acid synthase C-terminal domain"/>
    <property type="match status" value="1"/>
</dbReference>
<dbReference type="Proteomes" id="UP000317977">
    <property type="component" value="Unassembled WGS sequence"/>
</dbReference>
<dbReference type="Pfam" id="PF13144">
    <property type="entry name" value="ChapFlgA"/>
    <property type="match status" value="1"/>
</dbReference>
<dbReference type="CDD" id="cd11614">
    <property type="entry name" value="SAF_CpaB_FlgA_like"/>
    <property type="match status" value="1"/>
</dbReference>
<accession>A0A5C6EGF6</accession>
<dbReference type="EMBL" id="SJPX01000005">
    <property type="protein sequence ID" value="TWU48072.1"/>
    <property type="molecule type" value="Genomic_DNA"/>
</dbReference>
<proteinExistence type="predicted"/>
<dbReference type="InterPro" id="IPR017585">
    <property type="entry name" value="SAF_FlgA"/>
</dbReference>
<dbReference type="PANTHER" id="PTHR36307">
    <property type="entry name" value="FLAGELLA BASAL BODY P-RING FORMATION PROTEIN FLGA"/>
    <property type="match status" value="1"/>
</dbReference>
<dbReference type="GO" id="GO:0044780">
    <property type="term" value="P:bacterial-type flagellum assembly"/>
    <property type="evidence" value="ECO:0007669"/>
    <property type="project" value="InterPro"/>
</dbReference>
<feature type="chain" id="PRO_5022864476" evidence="4">
    <location>
        <begin position="23"/>
        <end position="389"/>
    </location>
</feature>
<dbReference type="Gene3D" id="2.30.30.760">
    <property type="match status" value="1"/>
</dbReference>
<evidence type="ECO:0000313" key="6">
    <source>
        <dbReference type="EMBL" id="TWU48072.1"/>
    </source>
</evidence>
<dbReference type="InterPro" id="IPR039246">
    <property type="entry name" value="Flagellar_FlgA"/>
</dbReference>
<evidence type="ECO:0000256" key="3">
    <source>
        <dbReference type="ARBA" id="ARBA00022764"/>
    </source>
</evidence>
<feature type="signal peptide" evidence="4">
    <location>
        <begin position="1"/>
        <end position="22"/>
    </location>
</feature>
<organism evidence="6 7">
    <name type="scientific">Rubripirellula reticaptiva</name>
    <dbReference type="NCBI Taxonomy" id="2528013"/>
    <lineage>
        <taxon>Bacteria</taxon>
        <taxon>Pseudomonadati</taxon>
        <taxon>Planctomycetota</taxon>
        <taxon>Planctomycetia</taxon>
        <taxon>Pirellulales</taxon>
        <taxon>Pirellulaceae</taxon>
        <taxon>Rubripirellula</taxon>
    </lineage>
</organism>
<dbReference type="NCBIfam" id="TIGR03170">
    <property type="entry name" value="flgA_cterm"/>
    <property type="match status" value="1"/>
</dbReference>
<sequence precursor="true">MLFFRRILIFAAMTLIVSKAGAQDYGGAFNASVDAGTRWGFRIISPVTVTSSIVRLGDVVQPVDPNQAGWQRLRRAAIGLVPVSGEAMTIRRERLGKAILAAEATPRMIDWFGPNEVRVVYRQPTPDEVAARRAKSGVNDFHTITNDHSVNAVGYESSTDQRIPTQANAPALSHIDAKRVIHWIEIAMEQFYPDVDDAYAVEVPADQTELVALQSMSGVTHMEAVTPIDDGPCRFLVVARSINGPIESEVNVNLVSYPEVVVPTRSMGRGHRIQETDITLKRMAPENIDPNAVADMSVLIGQEVRANLRVGQAIRHDQFGFPILIHRGDLVEVRVIGGGVTVTTNGKSLGDGSESDLIEIETINPRKRLLARVAQHGVVEIVTRSPIVR</sequence>
<gene>
    <name evidence="6" type="ORF">Poly59_49170</name>
</gene>
<dbReference type="SMART" id="SM00858">
    <property type="entry name" value="SAF"/>
    <property type="match status" value="1"/>
</dbReference>
<keyword evidence="6" id="KW-0282">Flagellum</keyword>
<evidence type="ECO:0000256" key="1">
    <source>
        <dbReference type="ARBA" id="ARBA00004418"/>
    </source>
</evidence>
<protein>
    <submittedName>
        <fullName evidence="6">Flagellar basal body P-ring biosynthesis protein FlgA</fullName>
    </submittedName>
</protein>
<keyword evidence="7" id="KW-1185">Reference proteome</keyword>